<dbReference type="GO" id="GO:0043565">
    <property type="term" value="F:sequence-specific DNA binding"/>
    <property type="evidence" value="ECO:0007669"/>
    <property type="project" value="InterPro"/>
</dbReference>
<dbReference type="Proteomes" id="UP000300879">
    <property type="component" value="Chromosome"/>
</dbReference>
<keyword evidence="6" id="KW-1185">Reference proteome</keyword>
<organism evidence="5 6">
    <name type="scientific">Paenibacillus algicola</name>
    <dbReference type="NCBI Taxonomy" id="2565926"/>
    <lineage>
        <taxon>Bacteria</taxon>
        <taxon>Bacillati</taxon>
        <taxon>Bacillota</taxon>
        <taxon>Bacilli</taxon>
        <taxon>Bacillales</taxon>
        <taxon>Paenibacillaceae</taxon>
        <taxon>Paenibacillus</taxon>
    </lineage>
</organism>
<dbReference type="EMBL" id="CP040396">
    <property type="protein sequence ID" value="QCT01062.1"/>
    <property type="molecule type" value="Genomic_DNA"/>
</dbReference>
<dbReference type="PRINTS" id="PR00032">
    <property type="entry name" value="HTHARAC"/>
</dbReference>
<name>A0A4P8XFB4_9BACL</name>
<dbReference type="OrthoDB" id="241790at2"/>
<dbReference type="Pfam" id="PF12833">
    <property type="entry name" value="HTH_18"/>
    <property type="match status" value="1"/>
</dbReference>
<evidence type="ECO:0000256" key="1">
    <source>
        <dbReference type="ARBA" id="ARBA00023015"/>
    </source>
</evidence>
<dbReference type="InterPro" id="IPR014710">
    <property type="entry name" value="RmlC-like_jellyroll"/>
</dbReference>
<keyword evidence="2" id="KW-0238">DNA-binding</keyword>
<proteinExistence type="predicted"/>
<dbReference type="PANTHER" id="PTHR43280:SF2">
    <property type="entry name" value="HTH-TYPE TRANSCRIPTIONAL REGULATOR EXSA"/>
    <property type="match status" value="1"/>
</dbReference>
<dbReference type="InterPro" id="IPR018060">
    <property type="entry name" value="HTH_AraC"/>
</dbReference>
<dbReference type="KEGG" id="palo:E6C60_0338"/>
<dbReference type="InterPro" id="IPR003313">
    <property type="entry name" value="AraC-bd"/>
</dbReference>
<sequence length="288" mass="33105">MKEAPERLLGSSFLDLSSSFRLFRHEIRDPIETHWHDFFEMAFVISGSGWHVVNGERFRLERGMTFLLTTADFHEIIPDEHSTIELYDFIFEGGFVRPGLLEEVLRHRGWLQYTFAGEEAREVEQAFEQIRKETEPMRWGSPMLIQGCFERILIVMARALPGEGLNAAGPPRNDPKNKLHPSIVKAVDMIQYHFREPIPLSTAAAYAGLAPNYFSECFRKQVGIPFQAYVNDKRLQFSSRLLLSSDLPVTEIGFAAGFGTMTHFERLFKRRYGCSPRQFRKNRGGAPV</sequence>
<dbReference type="SUPFAM" id="SSF51215">
    <property type="entry name" value="Regulatory protein AraC"/>
    <property type="match status" value="1"/>
</dbReference>
<evidence type="ECO:0000256" key="2">
    <source>
        <dbReference type="ARBA" id="ARBA00023125"/>
    </source>
</evidence>
<dbReference type="PANTHER" id="PTHR43280">
    <property type="entry name" value="ARAC-FAMILY TRANSCRIPTIONAL REGULATOR"/>
    <property type="match status" value="1"/>
</dbReference>
<dbReference type="GO" id="GO:0003700">
    <property type="term" value="F:DNA-binding transcription factor activity"/>
    <property type="evidence" value="ECO:0007669"/>
    <property type="project" value="InterPro"/>
</dbReference>
<dbReference type="AlphaFoldDB" id="A0A4P8XFB4"/>
<dbReference type="InterPro" id="IPR037923">
    <property type="entry name" value="HTH-like"/>
</dbReference>
<keyword evidence="1" id="KW-0805">Transcription regulation</keyword>
<dbReference type="InterPro" id="IPR018062">
    <property type="entry name" value="HTH_AraC-typ_CS"/>
</dbReference>
<evidence type="ECO:0000313" key="5">
    <source>
        <dbReference type="EMBL" id="QCT01062.1"/>
    </source>
</evidence>
<dbReference type="PROSITE" id="PS00041">
    <property type="entry name" value="HTH_ARAC_FAMILY_1"/>
    <property type="match status" value="1"/>
</dbReference>
<dbReference type="SUPFAM" id="SSF46689">
    <property type="entry name" value="Homeodomain-like"/>
    <property type="match status" value="2"/>
</dbReference>
<gene>
    <name evidence="5" type="ORF">E6C60_0338</name>
</gene>
<protein>
    <submittedName>
        <fullName evidence="5">Transcriptional regulator, AraC family</fullName>
    </submittedName>
</protein>
<dbReference type="Gene3D" id="2.60.120.10">
    <property type="entry name" value="Jelly Rolls"/>
    <property type="match status" value="1"/>
</dbReference>
<dbReference type="InterPro" id="IPR009057">
    <property type="entry name" value="Homeodomain-like_sf"/>
</dbReference>
<evidence type="ECO:0000256" key="3">
    <source>
        <dbReference type="ARBA" id="ARBA00023163"/>
    </source>
</evidence>
<evidence type="ECO:0000259" key="4">
    <source>
        <dbReference type="PROSITE" id="PS01124"/>
    </source>
</evidence>
<keyword evidence="3" id="KW-0804">Transcription</keyword>
<reference evidence="5 6" key="1">
    <citation type="submission" date="2019-05" db="EMBL/GenBank/DDBJ databases">
        <authorList>
            <person name="Chen C."/>
        </authorList>
    </citation>
    <scope>NUCLEOTIDE SEQUENCE [LARGE SCALE GENOMIC DNA]</scope>
    <source>
        <strain evidence="5 6">HB172198</strain>
    </source>
</reference>
<evidence type="ECO:0000313" key="6">
    <source>
        <dbReference type="Proteomes" id="UP000300879"/>
    </source>
</evidence>
<dbReference type="InterPro" id="IPR020449">
    <property type="entry name" value="Tscrpt_reg_AraC-type_HTH"/>
</dbReference>
<feature type="domain" description="HTH araC/xylS-type" evidence="4">
    <location>
        <begin position="184"/>
        <end position="282"/>
    </location>
</feature>
<dbReference type="SMART" id="SM00342">
    <property type="entry name" value="HTH_ARAC"/>
    <property type="match status" value="1"/>
</dbReference>
<dbReference type="Gene3D" id="1.10.10.60">
    <property type="entry name" value="Homeodomain-like"/>
    <property type="match status" value="2"/>
</dbReference>
<dbReference type="RefSeq" id="WP_138224181.1">
    <property type="nucleotide sequence ID" value="NZ_CP040396.1"/>
</dbReference>
<accession>A0A4P8XFB4</accession>
<dbReference type="PROSITE" id="PS01124">
    <property type="entry name" value="HTH_ARAC_FAMILY_2"/>
    <property type="match status" value="1"/>
</dbReference>
<dbReference type="Pfam" id="PF02311">
    <property type="entry name" value="AraC_binding"/>
    <property type="match status" value="1"/>
</dbReference>